<proteinExistence type="predicted"/>
<protein>
    <submittedName>
        <fullName evidence="1">Uncharacterized protein</fullName>
    </submittedName>
</protein>
<gene>
    <name evidence="1" type="ORF">NUW54_g11142</name>
</gene>
<organism evidence="1 2">
    <name type="scientific">Trametes sanguinea</name>
    <dbReference type="NCBI Taxonomy" id="158606"/>
    <lineage>
        <taxon>Eukaryota</taxon>
        <taxon>Fungi</taxon>
        <taxon>Dikarya</taxon>
        <taxon>Basidiomycota</taxon>
        <taxon>Agaricomycotina</taxon>
        <taxon>Agaricomycetes</taxon>
        <taxon>Polyporales</taxon>
        <taxon>Polyporaceae</taxon>
        <taxon>Trametes</taxon>
    </lineage>
</organism>
<evidence type="ECO:0000313" key="1">
    <source>
        <dbReference type="EMBL" id="KAJ2979429.1"/>
    </source>
</evidence>
<reference evidence="1" key="1">
    <citation type="submission" date="2022-08" db="EMBL/GenBank/DDBJ databases">
        <title>Genome Sequence of Pycnoporus sanguineus.</title>
        <authorList>
            <person name="Buettner E."/>
        </authorList>
    </citation>
    <scope>NUCLEOTIDE SEQUENCE</scope>
    <source>
        <strain evidence="1">CG-C14</strain>
    </source>
</reference>
<dbReference type="Proteomes" id="UP001144978">
    <property type="component" value="Unassembled WGS sequence"/>
</dbReference>
<dbReference type="EMBL" id="JANSHE010004246">
    <property type="protein sequence ID" value="KAJ2979429.1"/>
    <property type="molecule type" value="Genomic_DNA"/>
</dbReference>
<keyword evidence="2" id="KW-1185">Reference proteome</keyword>
<evidence type="ECO:0000313" key="2">
    <source>
        <dbReference type="Proteomes" id="UP001144978"/>
    </source>
</evidence>
<name>A0ACC1NKK0_9APHY</name>
<accession>A0ACC1NKK0</accession>
<comment type="caution">
    <text evidence="1">The sequence shown here is derived from an EMBL/GenBank/DDBJ whole genome shotgun (WGS) entry which is preliminary data.</text>
</comment>
<sequence length="222" mass="24077">MMSLVSLFGLVLALIPGLVAAEASQSMRIATYNLRYDSMPDNITVQQSLASLPDPLQQYPFFGKTGEQPWSTRRIKVWENLESEGVVLAGFQEALVRQVTDLATLLGDGWGWVGVGRDDGVAAGEFSPIFYKKYGPSPLAPSIARVSLANLQIRRHSRQQRLVLALVSTRHARSPNGLADPSNTETRRMCLPSSQGPARSGSAPRPISSCIPALESPSTSRT</sequence>